<dbReference type="Pfam" id="PF02954">
    <property type="entry name" value="HTH_8"/>
    <property type="match status" value="1"/>
</dbReference>
<evidence type="ECO:0000256" key="3">
    <source>
        <dbReference type="ARBA" id="ARBA00023015"/>
    </source>
</evidence>
<keyword evidence="2" id="KW-0067">ATP-binding</keyword>
<dbReference type="InterPro" id="IPR058031">
    <property type="entry name" value="AAA_lid_NorR"/>
</dbReference>
<dbReference type="GO" id="GO:0043565">
    <property type="term" value="F:sequence-specific DNA binding"/>
    <property type="evidence" value="ECO:0007669"/>
    <property type="project" value="InterPro"/>
</dbReference>
<dbReference type="Pfam" id="PF14532">
    <property type="entry name" value="Sigma54_activ_2"/>
    <property type="match status" value="1"/>
</dbReference>
<dbReference type="PROSITE" id="PS50045">
    <property type="entry name" value="SIGMA54_INTERACT_4"/>
    <property type="match status" value="1"/>
</dbReference>
<dbReference type="Proteomes" id="UP000885690">
    <property type="component" value="Unassembled WGS sequence"/>
</dbReference>
<dbReference type="InterPro" id="IPR009057">
    <property type="entry name" value="Homeodomain-like_sf"/>
</dbReference>
<dbReference type="SUPFAM" id="SSF46689">
    <property type="entry name" value="Homeodomain-like"/>
    <property type="match status" value="1"/>
</dbReference>
<dbReference type="InterPro" id="IPR035965">
    <property type="entry name" value="PAS-like_dom_sf"/>
</dbReference>
<dbReference type="Gene3D" id="3.30.450.20">
    <property type="entry name" value="PAS domain"/>
    <property type="match status" value="1"/>
</dbReference>
<feature type="coiled-coil region" evidence="5">
    <location>
        <begin position="92"/>
        <end position="126"/>
    </location>
</feature>
<keyword evidence="5" id="KW-0175">Coiled coil</keyword>
<evidence type="ECO:0000256" key="4">
    <source>
        <dbReference type="ARBA" id="ARBA00023163"/>
    </source>
</evidence>
<dbReference type="Gene3D" id="1.10.8.60">
    <property type="match status" value="1"/>
</dbReference>
<dbReference type="Pfam" id="PF25601">
    <property type="entry name" value="AAA_lid_14"/>
    <property type="match status" value="1"/>
</dbReference>
<evidence type="ECO:0000259" key="6">
    <source>
        <dbReference type="PROSITE" id="PS50045"/>
    </source>
</evidence>
<dbReference type="PANTHER" id="PTHR32071">
    <property type="entry name" value="TRANSCRIPTIONAL REGULATORY PROTEIN"/>
    <property type="match status" value="1"/>
</dbReference>
<comment type="caution">
    <text evidence="7">The sequence shown here is derived from an EMBL/GenBank/DDBJ whole genome shotgun (WGS) entry which is preliminary data.</text>
</comment>
<accession>A0A7C0Y8X4</accession>
<evidence type="ECO:0000256" key="2">
    <source>
        <dbReference type="ARBA" id="ARBA00022840"/>
    </source>
</evidence>
<dbReference type="SUPFAM" id="SSF55785">
    <property type="entry name" value="PYP-like sensor domain (PAS domain)"/>
    <property type="match status" value="1"/>
</dbReference>
<dbReference type="CDD" id="cd00009">
    <property type="entry name" value="AAA"/>
    <property type="match status" value="1"/>
</dbReference>
<keyword evidence="1" id="KW-0547">Nucleotide-binding</keyword>
<evidence type="ECO:0000313" key="7">
    <source>
        <dbReference type="EMBL" id="HDD52896.1"/>
    </source>
</evidence>
<keyword evidence="4" id="KW-0804">Transcription</keyword>
<gene>
    <name evidence="7" type="ORF">ENF32_02360</name>
</gene>
<dbReference type="InterPro" id="IPR002078">
    <property type="entry name" value="Sigma_54_int"/>
</dbReference>
<sequence>MLVNREGFITMISERYARFLGYSSSKEIVGKHVTEVIENTRMHIVARSGIPEHYDVQKIGNHKIVCSRIPIYQDGEVVGAFGKMIFKDVTEMEHILARVKLLEDRLKDYQKELSRLRLERYRFENLIGVSGKFRRAIQMAKKAANNDLNVLIVGEPGTGKGLFAHAIHANGKGNRFPIVTVNCAEGINWKDIRSQLVLASGGTVFLKRIDELDVASQVRFLEALKEGASNGEGGDRSLRVIATSVEEPEDLVTKGKLRPELFYFISEVLIHLPPLRDRKEDIPLLADYFLSEISFKSGKGGKTFTSQAMEMFVNYPWPGNIIELRSAVKYAFSLSEGRYILTDHLPSKILEGSHQDPKKENLYLMREDAEKRVILETLYQCNRNVTEAARRLGIHRTTLHRKLKRLGLK</sequence>
<organism evidence="7">
    <name type="scientific">Thermosulfidibacter takaii</name>
    <dbReference type="NCBI Taxonomy" id="412593"/>
    <lineage>
        <taxon>Bacteria</taxon>
        <taxon>Pseudomonadati</taxon>
        <taxon>Thermosulfidibacterota</taxon>
        <taxon>Thermosulfidibacteria</taxon>
        <taxon>Thermosulfidibacterales</taxon>
        <taxon>Thermosulfidibacteraceae</taxon>
    </lineage>
</organism>
<dbReference type="PANTHER" id="PTHR32071:SF121">
    <property type="entry name" value="SIGMA L-DEPENDENT TRANSCRIPTIONAL REGULATOR YQIR-RELATED"/>
    <property type="match status" value="1"/>
</dbReference>
<dbReference type="GO" id="GO:0006355">
    <property type="term" value="P:regulation of DNA-templated transcription"/>
    <property type="evidence" value="ECO:0007669"/>
    <property type="project" value="InterPro"/>
</dbReference>
<dbReference type="InterPro" id="IPR002197">
    <property type="entry name" value="HTH_Fis"/>
</dbReference>
<reference evidence="7" key="1">
    <citation type="journal article" date="2020" name="mSystems">
        <title>Genome- and Community-Level Interaction Insights into Carbon Utilization and Element Cycling Functions of Hydrothermarchaeota in Hydrothermal Sediment.</title>
        <authorList>
            <person name="Zhou Z."/>
            <person name="Liu Y."/>
            <person name="Xu W."/>
            <person name="Pan J."/>
            <person name="Luo Z.H."/>
            <person name="Li M."/>
        </authorList>
    </citation>
    <scope>NUCLEOTIDE SEQUENCE [LARGE SCALE GENOMIC DNA]</scope>
    <source>
        <strain evidence="7">HyVt-115</strain>
    </source>
</reference>
<name>A0A7C0Y8X4_9BACT</name>
<dbReference type="AlphaFoldDB" id="A0A7C0Y8X4"/>
<evidence type="ECO:0000256" key="1">
    <source>
        <dbReference type="ARBA" id="ARBA00022741"/>
    </source>
</evidence>
<keyword evidence="3" id="KW-0805">Transcription regulation</keyword>
<evidence type="ECO:0000256" key="5">
    <source>
        <dbReference type="SAM" id="Coils"/>
    </source>
</evidence>
<dbReference type="SUPFAM" id="SSF52540">
    <property type="entry name" value="P-loop containing nucleoside triphosphate hydrolases"/>
    <property type="match status" value="1"/>
</dbReference>
<dbReference type="Gene3D" id="3.40.50.300">
    <property type="entry name" value="P-loop containing nucleotide triphosphate hydrolases"/>
    <property type="match status" value="1"/>
</dbReference>
<dbReference type="PRINTS" id="PR01590">
    <property type="entry name" value="HTHFIS"/>
</dbReference>
<dbReference type="InterPro" id="IPR027417">
    <property type="entry name" value="P-loop_NTPase"/>
</dbReference>
<feature type="domain" description="Sigma-54 factor interaction" evidence="6">
    <location>
        <begin position="126"/>
        <end position="333"/>
    </location>
</feature>
<proteinExistence type="predicted"/>
<dbReference type="EMBL" id="DQWS01000092">
    <property type="protein sequence ID" value="HDD52896.1"/>
    <property type="molecule type" value="Genomic_DNA"/>
</dbReference>
<dbReference type="Gene3D" id="1.10.10.60">
    <property type="entry name" value="Homeodomain-like"/>
    <property type="match status" value="1"/>
</dbReference>
<protein>
    <submittedName>
        <fullName evidence="7">Sigma-54-dependent Fis family transcriptional regulator</fullName>
    </submittedName>
</protein>
<dbReference type="GO" id="GO:0005524">
    <property type="term" value="F:ATP binding"/>
    <property type="evidence" value="ECO:0007669"/>
    <property type="project" value="UniProtKB-KW"/>
</dbReference>